<sequence>MSWLESLTTASALLLSTTQFLAHILYVLSTPLRWLVYQIYASIVFLLSPLWFMFNFALAAASFAMNLIAGLKYLYIYVSYP</sequence>
<reference evidence="1" key="1">
    <citation type="submission" date="2022-11" db="EMBL/GenBank/DDBJ databases">
        <title>Genome Sequence of Nemania bipapillata.</title>
        <authorList>
            <person name="Buettner E."/>
        </authorList>
    </citation>
    <scope>NUCLEOTIDE SEQUENCE</scope>
    <source>
        <strain evidence="1">CP14</strain>
    </source>
</reference>
<comment type="caution">
    <text evidence="1">The sequence shown here is derived from an EMBL/GenBank/DDBJ whole genome shotgun (WGS) entry which is preliminary data.</text>
</comment>
<gene>
    <name evidence="1" type="ORF">ONZ43_g6104</name>
</gene>
<proteinExistence type="predicted"/>
<keyword evidence="2" id="KW-1185">Reference proteome</keyword>
<evidence type="ECO:0000313" key="2">
    <source>
        <dbReference type="Proteomes" id="UP001153334"/>
    </source>
</evidence>
<name>A0ACC2I3H0_9PEZI</name>
<dbReference type="Proteomes" id="UP001153334">
    <property type="component" value="Unassembled WGS sequence"/>
</dbReference>
<organism evidence="1 2">
    <name type="scientific">Nemania bipapillata</name>
    <dbReference type="NCBI Taxonomy" id="110536"/>
    <lineage>
        <taxon>Eukaryota</taxon>
        <taxon>Fungi</taxon>
        <taxon>Dikarya</taxon>
        <taxon>Ascomycota</taxon>
        <taxon>Pezizomycotina</taxon>
        <taxon>Sordariomycetes</taxon>
        <taxon>Xylariomycetidae</taxon>
        <taxon>Xylariales</taxon>
        <taxon>Xylariaceae</taxon>
        <taxon>Nemania</taxon>
    </lineage>
</organism>
<evidence type="ECO:0000313" key="1">
    <source>
        <dbReference type="EMBL" id="KAJ8109544.1"/>
    </source>
</evidence>
<dbReference type="EMBL" id="JAPESX010002071">
    <property type="protein sequence ID" value="KAJ8109544.1"/>
    <property type="molecule type" value="Genomic_DNA"/>
</dbReference>
<protein>
    <submittedName>
        <fullName evidence="1">Uncharacterized protein</fullName>
    </submittedName>
</protein>
<accession>A0ACC2I3H0</accession>